<protein>
    <submittedName>
        <fullName evidence="2">Uncharacterized protein</fullName>
    </submittedName>
</protein>
<sequence length="123" mass="12974">MPMCGNLPGEGGFSDALEDLFGGPNHYNKIRDASIPPPPGALVFNTGTYVVHAVQTAQGAWHPPSNFGVPMGQHFAASSNSTGLAPNAPIPPMPAPNQLYQQKPGNHSDAPPAYDELDMKKQL</sequence>
<evidence type="ECO:0000313" key="2">
    <source>
        <dbReference type="EMBL" id="PAV71892.1"/>
    </source>
</evidence>
<dbReference type="AlphaFoldDB" id="A0A2A2KDF0"/>
<dbReference type="EMBL" id="LIAE01008898">
    <property type="protein sequence ID" value="PAV71892.1"/>
    <property type="molecule type" value="Genomic_DNA"/>
</dbReference>
<organism evidence="2 3">
    <name type="scientific">Diploscapter pachys</name>
    <dbReference type="NCBI Taxonomy" id="2018661"/>
    <lineage>
        <taxon>Eukaryota</taxon>
        <taxon>Metazoa</taxon>
        <taxon>Ecdysozoa</taxon>
        <taxon>Nematoda</taxon>
        <taxon>Chromadorea</taxon>
        <taxon>Rhabditida</taxon>
        <taxon>Rhabditina</taxon>
        <taxon>Rhabditomorpha</taxon>
        <taxon>Rhabditoidea</taxon>
        <taxon>Rhabditidae</taxon>
        <taxon>Diploscapter</taxon>
    </lineage>
</organism>
<evidence type="ECO:0000256" key="1">
    <source>
        <dbReference type="SAM" id="MobiDB-lite"/>
    </source>
</evidence>
<keyword evidence="3" id="KW-1185">Reference proteome</keyword>
<reference evidence="2 3" key="1">
    <citation type="journal article" date="2017" name="Curr. Biol.">
        <title>Genome architecture and evolution of a unichromosomal asexual nematode.</title>
        <authorList>
            <person name="Fradin H."/>
            <person name="Zegar C."/>
            <person name="Gutwein M."/>
            <person name="Lucas J."/>
            <person name="Kovtun M."/>
            <person name="Corcoran D."/>
            <person name="Baugh L.R."/>
            <person name="Kiontke K."/>
            <person name="Gunsalus K."/>
            <person name="Fitch D.H."/>
            <person name="Piano F."/>
        </authorList>
    </citation>
    <scope>NUCLEOTIDE SEQUENCE [LARGE SCALE GENOMIC DNA]</scope>
    <source>
        <strain evidence="2">PF1309</strain>
    </source>
</reference>
<accession>A0A2A2KDF0</accession>
<feature type="region of interest" description="Disordered" evidence="1">
    <location>
        <begin position="72"/>
        <end position="123"/>
    </location>
</feature>
<gene>
    <name evidence="2" type="ORF">WR25_14264</name>
</gene>
<dbReference type="Proteomes" id="UP000218231">
    <property type="component" value="Unassembled WGS sequence"/>
</dbReference>
<name>A0A2A2KDF0_9BILA</name>
<proteinExistence type="predicted"/>
<evidence type="ECO:0000313" key="3">
    <source>
        <dbReference type="Proteomes" id="UP000218231"/>
    </source>
</evidence>
<comment type="caution">
    <text evidence="2">The sequence shown here is derived from an EMBL/GenBank/DDBJ whole genome shotgun (WGS) entry which is preliminary data.</text>
</comment>